<feature type="region of interest" description="Disordered" evidence="1">
    <location>
        <begin position="616"/>
        <end position="733"/>
    </location>
</feature>
<keyword evidence="2" id="KW-0812">Transmembrane</keyword>
<dbReference type="Proteomes" id="UP000270296">
    <property type="component" value="Unassembled WGS sequence"/>
</dbReference>
<evidence type="ECO:0000313" key="4">
    <source>
        <dbReference type="Proteomes" id="UP000270296"/>
    </source>
</evidence>
<feature type="compositionally biased region" description="Low complexity" evidence="1">
    <location>
        <begin position="658"/>
        <end position="674"/>
    </location>
</feature>
<accession>A0A183IIE0</accession>
<name>A0A183IIE0_9BILA</name>
<evidence type="ECO:0000313" key="5">
    <source>
        <dbReference type="WBParaSite" id="SBAD_0000354401-mRNA-1"/>
    </source>
</evidence>
<keyword evidence="2" id="KW-1133">Transmembrane helix</keyword>
<protein>
    <submittedName>
        <fullName evidence="5">RING-type domain-containing protein</fullName>
    </submittedName>
</protein>
<proteinExistence type="predicted"/>
<feature type="transmembrane region" description="Helical" evidence="2">
    <location>
        <begin position="345"/>
        <end position="364"/>
    </location>
</feature>
<feature type="transmembrane region" description="Helical" evidence="2">
    <location>
        <begin position="225"/>
        <end position="244"/>
    </location>
</feature>
<evidence type="ECO:0000256" key="1">
    <source>
        <dbReference type="SAM" id="MobiDB-lite"/>
    </source>
</evidence>
<feature type="transmembrane region" description="Helical" evidence="2">
    <location>
        <begin position="306"/>
        <end position="325"/>
    </location>
</feature>
<feature type="compositionally biased region" description="Polar residues" evidence="1">
    <location>
        <begin position="629"/>
        <end position="640"/>
    </location>
</feature>
<feature type="compositionally biased region" description="Polar residues" evidence="1">
    <location>
        <begin position="682"/>
        <end position="699"/>
    </location>
</feature>
<evidence type="ECO:0000313" key="3">
    <source>
        <dbReference type="EMBL" id="VDP00977.1"/>
    </source>
</evidence>
<reference evidence="3 4" key="2">
    <citation type="submission" date="2018-11" db="EMBL/GenBank/DDBJ databases">
        <authorList>
            <consortium name="Pathogen Informatics"/>
        </authorList>
    </citation>
    <scope>NUCLEOTIDE SEQUENCE [LARGE SCALE GENOMIC DNA]</scope>
</reference>
<feature type="region of interest" description="Disordered" evidence="1">
    <location>
        <begin position="589"/>
        <end position="608"/>
    </location>
</feature>
<feature type="transmembrane region" description="Helical" evidence="2">
    <location>
        <begin position="35"/>
        <end position="57"/>
    </location>
</feature>
<organism evidence="5">
    <name type="scientific">Soboliphyme baturini</name>
    <dbReference type="NCBI Taxonomy" id="241478"/>
    <lineage>
        <taxon>Eukaryota</taxon>
        <taxon>Metazoa</taxon>
        <taxon>Ecdysozoa</taxon>
        <taxon>Nematoda</taxon>
        <taxon>Enoplea</taxon>
        <taxon>Dorylaimia</taxon>
        <taxon>Dioctophymatida</taxon>
        <taxon>Dioctophymatoidea</taxon>
        <taxon>Soboliphymatidae</taxon>
        <taxon>Soboliphyme</taxon>
    </lineage>
</organism>
<feature type="compositionally biased region" description="Basic and acidic residues" evidence="1">
    <location>
        <begin position="702"/>
        <end position="719"/>
    </location>
</feature>
<keyword evidence="4" id="KW-1185">Reference proteome</keyword>
<dbReference type="WBParaSite" id="SBAD_0000354401-mRNA-1">
    <property type="protein sequence ID" value="SBAD_0000354401-mRNA-1"/>
    <property type="gene ID" value="SBAD_0000354401"/>
</dbReference>
<evidence type="ECO:0000256" key="2">
    <source>
        <dbReference type="SAM" id="Phobius"/>
    </source>
</evidence>
<feature type="transmembrane region" description="Helical" evidence="2">
    <location>
        <begin position="279"/>
        <end position="300"/>
    </location>
</feature>
<feature type="transmembrane region" description="Helical" evidence="2">
    <location>
        <begin position="391"/>
        <end position="413"/>
    </location>
</feature>
<feature type="transmembrane region" description="Helical" evidence="2">
    <location>
        <begin position="63"/>
        <end position="84"/>
    </location>
</feature>
<reference evidence="5" key="1">
    <citation type="submission" date="2016-06" db="UniProtKB">
        <authorList>
            <consortium name="WormBaseParasite"/>
        </authorList>
    </citation>
    <scope>IDENTIFICATION</scope>
</reference>
<dbReference type="EMBL" id="UZAM01007718">
    <property type="protein sequence ID" value="VDP00977.1"/>
    <property type="molecule type" value="Genomic_DNA"/>
</dbReference>
<dbReference type="AlphaFoldDB" id="A0A183IIE0"/>
<keyword evidence="2" id="KW-0472">Membrane</keyword>
<sequence>MDLIRKASAKASELHHRSMSFCAQTLQWRLSTASCIYVIIANSLYWTFVFCADMYYQRWLLDALTMFLTSELLIIPLFSVYHPLLKLLDYRRPEGAVKERPASEYSNSRSLLKQVFRVIIMAPFNNLICPLLRLVQYIISNKTVKVFILAACFEIKILIARFEEDKACLLAYAAVLLVLVSPPWKYYQVNQKIIGTISGCLSSIKSLFVTKLARPTFYFVFKFSYCLRYVFCGWWLLPLIAWFRRSVVDPLWQGCTSCCVLLKYYACGGWIPSVKHRLFFLYTGFVSFVNYRIACPVVALCCSVKIWLVYIITLRWLIDLVHLCLESLKAAYRKRCLPRLHQCSAAVISVWWTVYYVCSGMWLVTVVRRCQQLSRAYSTHVVTALLRAAKYTFYGIWFVDLCMYINASILSLVSRMHQQLLMPLSLAVEAHLYSLGHRTVILSKTTLLQLKVFFFYRLLLPGFYSTILSIFLILQAIYASVLAPLSLMIFDAVKRFWLSSGRDAMQKVVAVLPERSFFVEDSDSELKDFLPDEAEEANSGSRRSSVSSSSSKSIYDYLTETRSLPTSNEVKSSNRSSVEFEREYSIAVSESETSYSDEEDAELRLLSSSSKQASLKSVSFNGGSDMRENSQVSPSSTDSLFNMEFQEEMTPIGSSSLNPRSIFSSSSESALNNCSRKKSSGGADNSSLSHGAFLQQSGSFDVKLDPRNQEIDGTVHSDFELLEPDSDSSSNSS</sequence>
<feature type="transmembrane region" description="Helical" evidence="2">
    <location>
        <begin position="250"/>
        <end position="267"/>
    </location>
</feature>
<feature type="transmembrane region" description="Helical" evidence="2">
    <location>
        <begin position="462"/>
        <end position="490"/>
    </location>
</feature>
<gene>
    <name evidence="3" type="ORF">SBAD_LOCUS3385</name>
</gene>
<dbReference type="OrthoDB" id="5918853at2759"/>